<evidence type="ECO:0000256" key="3">
    <source>
        <dbReference type="SAM" id="MobiDB-lite"/>
    </source>
</evidence>
<dbReference type="InterPro" id="IPR013783">
    <property type="entry name" value="Ig-like_fold"/>
</dbReference>
<accession>A0A3Q2HAG8</accession>
<name>A0A3Q2HAG8_HORSE</name>
<dbReference type="InterPro" id="IPR036179">
    <property type="entry name" value="Ig-like_dom_sf"/>
</dbReference>
<keyword evidence="7" id="KW-1185">Reference proteome</keyword>
<feature type="region of interest" description="Disordered" evidence="3">
    <location>
        <begin position="878"/>
        <end position="902"/>
    </location>
</feature>
<evidence type="ECO:0000313" key="7">
    <source>
        <dbReference type="Proteomes" id="UP000002281"/>
    </source>
</evidence>
<dbReference type="InParanoid" id="A0A3Q2HAG8"/>
<evidence type="ECO:0000256" key="1">
    <source>
        <dbReference type="ARBA" id="ARBA00022729"/>
    </source>
</evidence>
<dbReference type="GO" id="GO:0005654">
    <property type="term" value="C:nucleoplasm"/>
    <property type="evidence" value="ECO:0007669"/>
    <property type="project" value="Ensembl"/>
</dbReference>
<organism evidence="6 7">
    <name type="scientific">Equus caballus</name>
    <name type="common">Horse</name>
    <dbReference type="NCBI Taxonomy" id="9796"/>
    <lineage>
        <taxon>Eukaryota</taxon>
        <taxon>Metazoa</taxon>
        <taxon>Chordata</taxon>
        <taxon>Craniata</taxon>
        <taxon>Vertebrata</taxon>
        <taxon>Euteleostomi</taxon>
        <taxon>Mammalia</taxon>
        <taxon>Eutheria</taxon>
        <taxon>Laurasiatheria</taxon>
        <taxon>Perissodactyla</taxon>
        <taxon>Equidae</taxon>
        <taxon>Equus</taxon>
    </lineage>
</organism>
<evidence type="ECO:0000256" key="4">
    <source>
        <dbReference type="SAM" id="Phobius"/>
    </source>
</evidence>
<feature type="domain" description="Ig-like" evidence="5">
    <location>
        <begin position="332"/>
        <end position="424"/>
    </location>
</feature>
<reference evidence="6" key="2">
    <citation type="submission" date="2025-08" db="UniProtKB">
        <authorList>
            <consortium name="Ensembl"/>
        </authorList>
    </citation>
    <scope>IDENTIFICATION</scope>
    <source>
        <strain evidence="6">Thoroughbred</strain>
    </source>
</reference>
<dbReference type="Gene3D" id="2.60.40.10">
    <property type="entry name" value="Immunoglobulins"/>
    <property type="match status" value="3"/>
</dbReference>
<keyword evidence="4" id="KW-0812">Transmembrane</keyword>
<dbReference type="PANTHER" id="PTHR44427">
    <property type="entry name" value="CARCINOEMBRYONIC ANTIGEN-RELATED CELL ADHESION MOLECULE 19"/>
    <property type="match status" value="1"/>
</dbReference>
<dbReference type="PROSITE" id="PS50835">
    <property type="entry name" value="IG_LIKE"/>
    <property type="match status" value="2"/>
</dbReference>
<dbReference type="PaxDb" id="9796-ENSECAP00000030287"/>
<proteinExistence type="predicted"/>
<dbReference type="STRING" id="9796.ENSECAP00000030287"/>
<dbReference type="FunCoup" id="A0A3Q2HAG8">
    <property type="interactions" value="268"/>
</dbReference>
<dbReference type="InterPro" id="IPR003598">
    <property type="entry name" value="Ig_sub2"/>
</dbReference>
<dbReference type="SMART" id="SM00409">
    <property type="entry name" value="IG"/>
    <property type="match status" value="3"/>
</dbReference>
<evidence type="ECO:0000313" key="6">
    <source>
        <dbReference type="Ensembl" id="ENSECAP00000030287.2"/>
    </source>
</evidence>
<dbReference type="InterPro" id="IPR003599">
    <property type="entry name" value="Ig_sub"/>
</dbReference>
<dbReference type="GeneTree" id="ENSGT00940000162314"/>
<reference evidence="6" key="3">
    <citation type="submission" date="2025-09" db="UniProtKB">
        <authorList>
            <consortium name="Ensembl"/>
        </authorList>
    </citation>
    <scope>IDENTIFICATION</scope>
    <source>
        <strain evidence="6">Thoroughbred</strain>
    </source>
</reference>
<gene>
    <name evidence="6" type="primary">VSIG10L</name>
</gene>
<dbReference type="AlphaFoldDB" id="A0A3Q2HAG8"/>
<sequence length="973" mass="102145">MGHMNGSVFREVRGTGRDRCWLWVSSSVLPGAASTMDTSRALRLLLLLASGGGVLALRTSSGVQRTNFSSDSEGSSRGPGSKLPTIKPPSWKFPDQSPDSKASADIPHAEWVPGALNSSYVPGSFWSNVSAEARNWTLDPTFSETPAPEVSSDVSGSQVPAKDTEPSFSVKTPAANISAQDTKVSVEAAVSTSSPGDLDLDFSAQIPESKVAAEARPASSFSQQVGGPLSVLVGATIQLPLVPVPSPGPPAPLVVWRRGSKVLAAGGLGPGAPLISLDPANRGRLRFDQARGGLELTSAQLEDAGVYTAEVIRAGVSREIREFTVGVYEPLPQLSVQPKTLETEEGAAELRLRCVGWGPGRGELSWSRDGRALEAADPAGAEPPRVRAEGNQLLISRPVRSDHARYTCRVRSPFGHREASADVSVFYGPDPPVITVSSDRNAAPALYVTAGSNVTLRCSAASRPPADIAWSLADPAEAAVPAGPRLLLPAVRQGHAGAYACLAANPRTGRRRRSLFNLTVADLPPGAPQCSVEGGPGDRSLRFRCSWPGGVPAASLQFQGLPEGVRAGPVPSALLAVVPAHPRLSGVPVTCHAHHLVTTRTCTVTPEAPREVLLHPMVAETRSGEAEVALEASGCLPPSRASWAREGRPLALGGGGRLRLSQDGRRLLIGNFSLDWDLGNYSVLCSGALGAGGDQITLIGPSISSWRLQRARDAAVLTWDVERGALISGFEIQAQSEQPDLGRATLYKDWVSLLILGPRERSAVVPLPSQSPRTWVLRILPTLGGQPGTPSQSRVYRAGPTLSPGAIAGIVLGSLLGLALLAALLLLCICCLCRFRGEAPKKKKCPPALTPVVPLPEKKMQSVTPVRTPQPLPLKVPLEDSSPTRAHQVTDPSPVITAGGGRKTVRTATQLQVPLAAGCGTPSQRGLTSGAMSAPRIRTLGRHSGARELNHWATEPAPNHDCLRDPSLTPASS</sequence>
<feature type="region of interest" description="Disordered" evidence="3">
    <location>
        <begin position="144"/>
        <end position="169"/>
    </location>
</feature>
<evidence type="ECO:0000259" key="5">
    <source>
        <dbReference type="PROSITE" id="PS50835"/>
    </source>
</evidence>
<evidence type="ECO:0000256" key="2">
    <source>
        <dbReference type="ARBA" id="ARBA00023180"/>
    </source>
</evidence>
<dbReference type="InterPro" id="IPR013098">
    <property type="entry name" value="Ig_I-set"/>
</dbReference>
<feature type="domain" description="Ig-like" evidence="5">
    <location>
        <begin position="431"/>
        <end position="517"/>
    </location>
</feature>
<reference evidence="6 7" key="1">
    <citation type="journal article" date="2009" name="Science">
        <title>Genome sequence, comparative analysis, and population genetics of the domestic horse.</title>
        <authorList>
            <consortium name="Broad Institute Genome Sequencing Platform"/>
            <consortium name="Broad Institute Whole Genome Assembly Team"/>
            <person name="Wade C.M."/>
            <person name="Giulotto E."/>
            <person name="Sigurdsson S."/>
            <person name="Zoli M."/>
            <person name="Gnerre S."/>
            <person name="Imsland F."/>
            <person name="Lear T.L."/>
            <person name="Adelson D.L."/>
            <person name="Bailey E."/>
            <person name="Bellone R.R."/>
            <person name="Bloecker H."/>
            <person name="Distl O."/>
            <person name="Edgar R.C."/>
            <person name="Garber M."/>
            <person name="Leeb T."/>
            <person name="Mauceli E."/>
            <person name="MacLeod J.N."/>
            <person name="Penedo M.C.T."/>
            <person name="Raison J.M."/>
            <person name="Sharpe T."/>
            <person name="Vogel J."/>
            <person name="Andersson L."/>
            <person name="Antczak D.F."/>
            <person name="Biagi T."/>
            <person name="Binns M.M."/>
            <person name="Chowdhary B.P."/>
            <person name="Coleman S.J."/>
            <person name="Della Valle G."/>
            <person name="Fryc S."/>
            <person name="Guerin G."/>
            <person name="Hasegawa T."/>
            <person name="Hill E.W."/>
            <person name="Jurka J."/>
            <person name="Kiialainen A."/>
            <person name="Lindgren G."/>
            <person name="Liu J."/>
            <person name="Magnani E."/>
            <person name="Mickelson J.R."/>
            <person name="Murray J."/>
            <person name="Nergadze S.G."/>
            <person name="Onofrio R."/>
            <person name="Pedroni S."/>
            <person name="Piras M.F."/>
            <person name="Raudsepp T."/>
            <person name="Rocchi M."/>
            <person name="Roeed K.H."/>
            <person name="Ryder O.A."/>
            <person name="Searle S."/>
            <person name="Skow L."/>
            <person name="Swinburne J.E."/>
            <person name="Syvaenen A.C."/>
            <person name="Tozaki T."/>
            <person name="Valberg S.J."/>
            <person name="Vaudin M."/>
            <person name="White J.R."/>
            <person name="Zody M.C."/>
            <person name="Lander E.S."/>
            <person name="Lindblad-Toh K."/>
        </authorList>
    </citation>
    <scope>NUCLEOTIDE SEQUENCE [LARGE SCALE GENOMIC DNA]</scope>
    <source>
        <strain evidence="6 7">Thoroughbred</strain>
    </source>
</reference>
<keyword evidence="4" id="KW-1133">Transmembrane helix</keyword>
<keyword evidence="1" id="KW-0732">Signal</keyword>
<feature type="compositionally biased region" description="Polar residues" evidence="3">
    <location>
        <begin position="881"/>
        <end position="891"/>
    </location>
</feature>
<dbReference type="SUPFAM" id="SSF48726">
    <property type="entry name" value="Immunoglobulin"/>
    <property type="match status" value="4"/>
</dbReference>
<protein>
    <submittedName>
        <fullName evidence="6">V-set and immunoglobulin domain containing 10 like</fullName>
    </submittedName>
</protein>
<dbReference type="Proteomes" id="UP000002281">
    <property type="component" value="Chromosome 10"/>
</dbReference>
<dbReference type="InterPro" id="IPR050831">
    <property type="entry name" value="CEA_cell_adhesion"/>
</dbReference>
<keyword evidence="4" id="KW-0472">Membrane</keyword>
<dbReference type="InterPro" id="IPR007110">
    <property type="entry name" value="Ig-like_dom"/>
</dbReference>
<feature type="region of interest" description="Disordered" evidence="3">
    <location>
        <begin position="61"/>
        <end position="104"/>
    </location>
</feature>
<dbReference type="SMART" id="SM00408">
    <property type="entry name" value="IGc2"/>
    <property type="match status" value="2"/>
</dbReference>
<dbReference type="Ensembl" id="ENSECAT00000032431.2">
    <property type="protein sequence ID" value="ENSECAP00000030287.2"/>
    <property type="gene ID" value="ENSECAG00000035875.3"/>
</dbReference>
<dbReference type="Pfam" id="PF07679">
    <property type="entry name" value="I-set"/>
    <property type="match status" value="1"/>
</dbReference>
<dbReference type="PANTHER" id="PTHR44427:SF5">
    <property type="entry name" value="V-SET AND IMMUNOGLOBULIN DOMAIN-CONTAINING PROTEIN 10-LIKE"/>
    <property type="match status" value="1"/>
</dbReference>
<feature type="compositionally biased region" description="Polar residues" evidence="3">
    <location>
        <begin position="61"/>
        <end position="75"/>
    </location>
</feature>
<dbReference type="Bgee" id="ENSECAG00000035875">
    <property type="expression patterns" value="Expressed in zone of skin and 13 other cell types or tissues"/>
</dbReference>
<dbReference type="Pfam" id="PF13895">
    <property type="entry name" value="Ig_2"/>
    <property type="match status" value="1"/>
</dbReference>
<keyword evidence="2" id="KW-0325">Glycoprotein</keyword>
<feature type="transmembrane region" description="Helical" evidence="4">
    <location>
        <begin position="806"/>
        <end position="833"/>
    </location>
</feature>